<dbReference type="EMBL" id="AZEE01000028">
    <property type="protein sequence ID" value="KRK97812.1"/>
    <property type="molecule type" value="Genomic_DNA"/>
</dbReference>
<gene>
    <name evidence="1" type="ORF">FD04_GL000783</name>
</gene>
<evidence type="ECO:0000313" key="1">
    <source>
        <dbReference type="EMBL" id="KRK97812.1"/>
    </source>
</evidence>
<keyword evidence="2" id="KW-1185">Reference proteome</keyword>
<dbReference type="AlphaFoldDB" id="A0A0R1LX94"/>
<dbReference type="OrthoDB" id="1652026at2"/>
<comment type="caution">
    <text evidence="1">The sequence shown here is derived from an EMBL/GenBank/DDBJ whole genome shotgun (WGS) entry which is preliminary data.</text>
</comment>
<name>A0A0R1LX94_9LACO</name>
<dbReference type="Proteomes" id="UP000051160">
    <property type="component" value="Unassembled WGS sequence"/>
</dbReference>
<dbReference type="PATRIC" id="fig|1423776.4.peg.790"/>
<protein>
    <submittedName>
        <fullName evidence="1">Uncharacterized protein</fullName>
    </submittedName>
</protein>
<accession>A0A0R1LX94</accession>
<evidence type="ECO:0000313" key="2">
    <source>
        <dbReference type="Proteomes" id="UP000051160"/>
    </source>
</evidence>
<organism evidence="1 2">
    <name type="scientific">Secundilactobacillus odoratitofui DSM 19909 = JCM 15043</name>
    <dbReference type="NCBI Taxonomy" id="1423776"/>
    <lineage>
        <taxon>Bacteria</taxon>
        <taxon>Bacillati</taxon>
        <taxon>Bacillota</taxon>
        <taxon>Bacilli</taxon>
        <taxon>Lactobacillales</taxon>
        <taxon>Lactobacillaceae</taxon>
        <taxon>Secundilactobacillus</taxon>
    </lineage>
</organism>
<dbReference type="RefSeq" id="WP_054699773.1">
    <property type="nucleotide sequence ID" value="NZ_AZEE01000028.1"/>
</dbReference>
<proteinExistence type="predicted"/>
<reference evidence="1 2" key="1">
    <citation type="journal article" date="2015" name="Genome Announc.">
        <title>Expanding the biotechnology potential of lactobacilli through comparative genomics of 213 strains and associated genera.</title>
        <authorList>
            <person name="Sun Z."/>
            <person name="Harris H.M."/>
            <person name="McCann A."/>
            <person name="Guo C."/>
            <person name="Argimon S."/>
            <person name="Zhang W."/>
            <person name="Yang X."/>
            <person name="Jeffery I.B."/>
            <person name="Cooney J.C."/>
            <person name="Kagawa T.F."/>
            <person name="Liu W."/>
            <person name="Song Y."/>
            <person name="Salvetti E."/>
            <person name="Wrobel A."/>
            <person name="Rasinkangas P."/>
            <person name="Parkhill J."/>
            <person name="Rea M.C."/>
            <person name="O'Sullivan O."/>
            <person name="Ritari J."/>
            <person name="Douillard F.P."/>
            <person name="Paul Ross R."/>
            <person name="Yang R."/>
            <person name="Briner A.E."/>
            <person name="Felis G.E."/>
            <person name="de Vos W.M."/>
            <person name="Barrangou R."/>
            <person name="Klaenhammer T.R."/>
            <person name="Caufield P.W."/>
            <person name="Cui Y."/>
            <person name="Zhang H."/>
            <person name="O'Toole P.W."/>
        </authorList>
    </citation>
    <scope>NUCLEOTIDE SEQUENCE [LARGE SCALE GENOMIC DNA]</scope>
    <source>
        <strain evidence="1 2">DSM 19909</strain>
    </source>
</reference>
<sequence>MNSQQQFLNFFIDRTLPDKQDEAKAFLQSAFEQQAKGSFDKAAFTELAGKLMPLLIPEKVTEVKTAMRKFAEQLK</sequence>